<dbReference type="CDD" id="cd02042">
    <property type="entry name" value="ParAB_family"/>
    <property type="match status" value="1"/>
</dbReference>
<organism evidence="2">
    <name type="scientific">hydrothermal vent metagenome</name>
    <dbReference type="NCBI Taxonomy" id="652676"/>
    <lineage>
        <taxon>unclassified sequences</taxon>
        <taxon>metagenomes</taxon>
        <taxon>ecological metagenomes</taxon>
    </lineage>
</organism>
<feature type="domain" description="AAA" evidence="1">
    <location>
        <begin position="1"/>
        <end position="170"/>
    </location>
</feature>
<name>A0A3B0UTE3_9ZZZZ</name>
<dbReference type="InterPro" id="IPR050678">
    <property type="entry name" value="DNA_Partitioning_ATPase"/>
</dbReference>
<evidence type="ECO:0000313" key="2">
    <source>
        <dbReference type="EMBL" id="VAW34228.1"/>
    </source>
</evidence>
<protein>
    <submittedName>
        <fullName evidence="2">ParA-like protein</fullName>
    </submittedName>
</protein>
<dbReference type="InterPro" id="IPR025669">
    <property type="entry name" value="AAA_dom"/>
</dbReference>
<evidence type="ECO:0000259" key="1">
    <source>
        <dbReference type="Pfam" id="PF13614"/>
    </source>
</evidence>
<gene>
    <name evidence="2" type="ORF">MNBD_DELTA04-1583</name>
</gene>
<dbReference type="InterPro" id="IPR027417">
    <property type="entry name" value="P-loop_NTPase"/>
</dbReference>
<proteinExistence type="predicted"/>
<dbReference type="Pfam" id="PF13614">
    <property type="entry name" value="AAA_31"/>
    <property type="match status" value="1"/>
</dbReference>
<reference evidence="2" key="1">
    <citation type="submission" date="2018-06" db="EMBL/GenBank/DDBJ databases">
        <authorList>
            <person name="Zhirakovskaya E."/>
        </authorList>
    </citation>
    <scope>NUCLEOTIDE SEQUENCE</scope>
</reference>
<accession>A0A3B0UTE3</accession>
<dbReference type="PANTHER" id="PTHR13696:SF99">
    <property type="entry name" value="COBYRINIC ACID AC-DIAMIDE SYNTHASE"/>
    <property type="match status" value="1"/>
</dbReference>
<dbReference type="Gene3D" id="3.40.50.300">
    <property type="entry name" value="P-loop containing nucleotide triphosphate hydrolases"/>
    <property type="match status" value="1"/>
</dbReference>
<dbReference type="EMBL" id="UOEY01000002">
    <property type="protein sequence ID" value="VAW34228.1"/>
    <property type="molecule type" value="Genomic_DNA"/>
</dbReference>
<dbReference type="SUPFAM" id="SSF52540">
    <property type="entry name" value="P-loop containing nucleoside triphosphate hydrolases"/>
    <property type="match status" value="1"/>
</dbReference>
<sequence>MSVIAVYNIKGGVGKTATAVNLSYLSSSGGDKTLLCDLDPQGSSTFYFRVRPAKKFNVGKLLKGGKAVDGNIRGTDYPGLDLLPADFSFRNMDIALDDLKKSRHRIGKVLKPLRQEYDHIFLDCPPNITLLSENIFHAADYILVPLIPTTLSHMALRQLFRFLDEIGQKRSKVLIFFSMVEKRKKMHWEMMRLLIKKPGVLPKVIPFLADIEKMGLYRQPVTAAFPRSLAATAYGELWAEIEKHCGRT</sequence>
<dbReference type="AlphaFoldDB" id="A0A3B0UTE3"/>
<dbReference type="PANTHER" id="PTHR13696">
    <property type="entry name" value="P-LOOP CONTAINING NUCLEOSIDE TRIPHOSPHATE HYDROLASE"/>
    <property type="match status" value="1"/>
</dbReference>